<dbReference type="PANTHER" id="PTHR47463">
    <property type="entry name" value="F-BOX PROTEIN SKIP16"/>
    <property type="match status" value="1"/>
</dbReference>
<dbReference type="InterPro" id="IPR036767">
    <property type="entry name" value="ApaG_sf"/>
</dbReference>
<keyword evidence="2" id="KW-0833">Ubl conjugation pathway</keyword>
<organism evidence="4 5">
    <name type="scientific">Platanthera guangdongensis</name>
    <dbReference type="NCBI Taxonomy" id="2320717"/>
    <lineage>
        <taxon>Eukaryota</taxon>
        <taxon>Viridiplantae</taxon>
        <taxon>Streptophyta</taxon>
        <taxon>Embryophyta</taxon>
        <taxon>Tracheophyta</taxon>
        <taxon>Spermatophyta</taxon>
        <taxon>Magnoliopsida</taxon>
        <taxon>Liliopsida</taxon>
        <taxon>Asparagales</taxon>
        <taxon>Orchidaceae</taxon>
        <taxon>Orchidoideae</taxon>
        <taxon>Orchideae</taxon>
        <taxon>Orchidinae</taxon>
        <taxon>Platanthera</taxon>
    </lineage>
</organism>
<dbReference type="Proteomes" id="UP001412067">
    <property type="component" value="Unassembled WGS sequence"/>
</dbReference>
<gene>
    <name evidence="4" type="primary">SKIP16</name>
    <name evidence="4" type="ORF">KSP40_PGU009077</name>
</gene>
<evidence type="ECO:0000256" key="2">
    <source>
        <dbReference type="ARBA" id="ARBA00022786"/>
    </source>
</evidence>
<feature type="domain" description="ApaG" evidence="3">
    <location>
        <begin position="341"/>
        <end position="481"/>
    </location>
</feature>
<evidence type="ECO:0000313" key="4">
    <source>
        <dbReference type="EMBL" id="KAK8941588.1"/>
    </source>
</evidence>
<evidence type="ECO:0000313" key="5">
    <source>
        <dbReference type="Proteomes" id="UP001412067"/>
    </source>
</evidence>
<dbReference type="InterPro" id="IPR037883">
    <property type="entry name" value="Knr4/Smi1-like_sf"/>
</dbReference>
<dbReference type="SUPFAM" id="SSF81383">
    <property type="entry name" value="F-box domain"/>
    <property type="match status" value="1"/>
</dbReference>
<dbReference type="PROSITE" id="PS51087">
    <property type="entry name" value="APAG"/>
    <property type="match status" value="1"/>
</dbReference>
<name>A0ABR2LHF9_9ASPA</name>
<accession>A0ABR2LHF9</accession>
<evidence type="ECO:0000259" key="3">
    <source>
        <dbReference type="PROSITE" id="PS51087"/>
    </source>
</evidence>
<protein>
    <submittedName>
        <fullName evidence="4">F-box protein SKIP16</fullName>
    </submittedName>
</protein>
<reference evidence="4 5" key="1">
    <citation type="journal article" date="2022" name="Nat. Plants">
        <title>Genomes of leafy and leafless Platanthera orchids illuminate the evolution of mycoheterotrophy.</title>
        <authorList>
            <person name="Li M.H."/>
            <person name="Liu K.W."/>
            <person name="Li Z."/>
            <person name="Lu H.C."/>
            <person name="Ye Q.L."/>
            <person name="Zhang D."/>
            <person name="Wang J.Y."/>
            <person name="Li Y.F."/>
            <person name="Zhong Z.M."/>
            <person name="Liu X."/>
            <person name="Yu X."/>
            <person name="Liu D.K."/>
            <person name="Tu X.D."/>
            <person name="Liu B."/>
            <person name="Hao Y."/>
            <person name="Liao X.Y."/>
            <person name="Jiang Y.T."/>
            <person name="Sun W.H."/>
            <person name="Chen J."/>
            <person name="Chen Y.Q."/>
            <person name="Ai Y."/>
            <person name="Zhai J.W."/>
            <person name="Wu S.S."/>
            <person name="Zhou Z."/>
            <person name="Hsiao Y.Y."/>
            <person name="Wu W.L."/>
            <person name="Chen Y.Y."/>
            <person name="Lin Y.F."/>
            <person name="Hsu J.L."/>
            <person name="Li C.Y."/>
            <person name="Wang Z.W."/>
            <person name="Zhao X."/>
            <person name="Zhong W.Y."/>
            <person name="Ma X.K."/>
            <person name="Ma L."/>
            <person name="Huang J."/>
            <person name="Chen G.Z."/>
            <person name="Huang M.Z."/>
            <person name="Huang L."/>
            <person name="Peng D.H."/>
            <person name="Luo Y.B."/>
            <person name="Zou S.Q."/>
            <person name="Chen S.P."/>
            <person name="Lan S."/>
            <person name="Tsai W.C."/>
            <person name="Van de Peer Y."/>
            <person name="Liu Z.J."/>
        </authorList>
    </citation>
    <scope>NUCLEOTIDE SEQUENCE [LARGE SCALE GENOMIC DNA]</scope>
    <source>
        <strain evidence="4">Lor288</strain>
    </source>
</reference>
<keyword evidence="5" id="KW-1185">Reference proteome</keyword>
<dbReference type="SUPFAM" id="SSF160631">
    <property type="entry name" value="SMI1/KNR4-like"/>
    <property type="match status" value="1"/>
</dbReference>
<dbReference type="PANTHER" id="PTHR47463:SF2">
    <property type="entry name" value="F-BOX PROTEIN SKIP16"/>
    <property type="match status" value="1"/>
</dbReference>
<sequence>MTKTGEEGEFHIENSSSMEASSAMGLENLGGLILETILLKLGPRHAAVVACVSSRLRAAASEDNLWRDFCAADFDLSCPEAPQGTPCASFKVAYEQWLTSFLMYPLPLVKRAKQLWGAIRSWMSTNFPEANDTLRRGATEAEIKRVEEKLGVKFPIPTRILYRFCDGQDTVAFDNSQHRMLAPLGIIGGYEFYNHLVNVHLLPLSQIVRESKLMERMMGFSSKNVIVAMSNYLEKWFFLNCSSGQLYVGTKDLLSGGGMVPCVPSTLVMPVCGAADVLPQGGLMLWLEEHCRRLYAGLIQTRMTRKSRSICLYPEAVPQTCIVRKSQTRSSDSEAPPICSTAVTNGVKVHASAVFVPELSVVDGEAEYYYSYSIRMSLLPEECILNGIYYSSCQLSSRHWVIKSKDNVVAQVSGEGVIGLHPHLKPNQKEFVYESCTPLPEASGSVEGSFTFVPGGLAYPEGPAFDVEVAPFLLEVPDYIF</sequence>
<comment type="pathway">
    <text evidence="1">Protein modification; protein ubiquitination.</text>
</comment>
<dbReference type="InterPro" id="IPR007474">
    <property type="entry name" value="ApaG_domain"/>
</dbReference>
<dbReference type="EMBL" id="JBBWWR010000019">
    <property type="protein sequence ID" value="KAK8941588.1"/>
    <property type="molecule type" value="Genomic_DNA"/>
</dbReference>
<dbReference type="SUPFAM" id="SSF110069">
    <property type="entry name" value="ApaG-like"/>
    <property type="match status" value="1"/>
</dbReference>
<evidence type="ECO:0000256" key="1">
    <source>
        <dbReference type="ARBA" id="ARBA00004906"/>
    </source>
</evidence>
<dbReference type="Pfam" id="PF04379">
    <property type="entry name" value="DUF525"/>
    <property type="match status" value="1"/>
</dbReference>
<comment type="caution">
    <text evidence="4">The sequence shown here is derived from an EMBL/GenBank/DDBJ whole genome shotgun (WGS) entry which is preliminary data.</text>
</comment>
<dbReference type="InterPro" id="IPR036047">
    <property type="entry name" value="F-box-like_dom_sf"/>
</dbReference>
<proteinExistence type="predicted"/>
<dbReference type="Gene3D" id="2.60.40.1470">
    <property type="entry name" value="ApaG domain"/>
    <property type="match status" value="1"/>
</dbReference>